<dbReference type="SUPFAM" id="SSF52317">
    <property type="entry name" value="Class I glutamine amidotransferase-like"/>
    <property type="match status" value="1"/>
</dbReference>
<dbReference type="Proteomes" id="UP000683246">
    <property type="component" value="Chromosome"/>
</dbReference>
<feature type="domain" description="DJ-1/PfpI" evidence="1">
    <location>
        <begin position="2"/>
        <end position="158"/>
    </location>
</feature>
<evidence type="ECO:0000313" key="2">
    <source>
        <dbReference type="EMBL" id="QUI23754.1"/>
    </source>
</evidence>
<organism evidence="2 3">
    <name type="scientific">Vallitalea pronyensis</name>
    <dbReference type="NCBI Taxonomy" id="1348613"/>
    <lineage>
        <taxon>Bacteria</taxon>
        <taxon>Bacillati</taxon>
        <taxon>Bacillota</taxon>
        <taxon>Clostridia</taxon>
        <taxon>Lachnospirales</taxon>
        <taxon>Vallitaleaceae</taxon>
        <taxon>Vallitalea</taxon>
    </lineage>
</organism>
<dbReference type="InterPro" id="IPR029062">
    <property type="entry name" value="Class_I_gatase-like"/>
</dbReference>
<dbReference type="AlphaFoldDB" id="A0A8J8MLK1"/>
<dbReference type="Gene3D" id="3.40.50.880">
    <property type="match status" value="1"/>
</dbReference>
<dbReference type="PANTHER" id="PTHR48094">
    <property type="entry name" value="PROTEIN/NUCLEIC ACID DEGLYCASE DJ-1-RELATED"/>
    <property type="match status" value="1"/>
</dbReference>
<reference evidence="2" key="1">
    <citation type="submission" date="2020-07" db="EMBL/GenBank/DDBJ databases">
        <title>Vallitalea pronyensis genome.</title>
        <authorList>
            <person name="Postec A."/>
        </authorList>
    </citation>
    <scope>NUCLEOTIDE SEQUENCE</scope>
    <source>
        <strain evidence="2">FatNI3</strain>
    </source>
</reference>
<protein>
    <submittedName>
        <fullName evidence="2">DJ-1/PfpI family protein</fullName>
    </submittedName>
</protein>
<dbReference type="InterPro" id="IPR050325">
    <property type="entry name" value="Prot/Nucl_acid_deglycase"/>
</dbReference>
<dbReference type="Pfam" id="PF01965">
    <property type="entry name" value="DJ-1_PfpI"/>
    <property type="match status" value="1"/>
</dbReference>
<dbReference type="RefSeq" id="WP_212694440.1">
    <property type="nucleotide sequence ID" value="NZ_CP058649.1"/>
</dbReference>
<evidence type="ECO:0000313" key="3">
    <source>
        <dbReference type="Proteomes" id="UP000683246"/>
    </source>
</evidence>
<sequence length="184" mass="20616">MKTYIFIYEGFAHFEVVITSLIQKSASEIITVGLDHKMVTSIEGFQTVPHVVLSEVDLDQVDLFVIPGGDPHVLGDQEALYTCLRYLDKKKTPIAAICAGPVQFAKAGILKDRNYTTSADIKAYDGFEAGHYMKQGVVVDNHMITAKGSSYVDFAIEIGKVLDVYENEEDLKETINFYKYFQED</sequence>
<dbReference type="KEGG" id="vpy:HZI73_16285"/>
<dbReference type="EMBL" id="CP058649">
    <property type="protein sequence ID" value="QUI23754.1"/>
    <property type="molecule type" value="Genomic_DNA"/>
</dbReference>
<dbReference type="GO" id="GO:0005737">
    <property type="term" value="C:cytoplasm"/>
    <property type="evidence" value="ECO:0007669"/>
    <property type="project" value="TreeGrafter"/>
</dbReference>
<evidence type="ECO:0000259" key="1">
    <source>
        <dbReference type="Pfam" id="PF01965"/>
    </source>
</evidence>
<proteinExistence type="predicted"/>
<dbReference type="InterPro" id="IPR002818">
    <property type="entry name" value="DJ-1/PfpI"/>
</dbReference>
<name>A0A8J8MLK1_9FIRM</name>
<keyword evidence="3" id="KW-1185">Reference proteome</keyword>
<gene>
    <name evidence="2" type="ORF">HZI73_16285</name>
</gene>
<accession>A0A8J8MLK1</accession>
<dbReference type="PANTHER" id="PTHR48094:SF12">
    <property type="entry name" value="PARKINSON DISEASE PROTEIN 7 HOMOLOG"/>
    <property type="match status" value="1"/>
</dbReference>